<sequence length="81" mass="9256">MRSCARRSTQVSDRCLWRESTRTAGHRHSAALTGTGNRRISHLPSRGRAARNEPPARFRGDLTRLARTLEFPRRAMARSVR</sequence>
<proteinExistence type="predicted"/>
<dbReference type="STRING" id="309801.trd_1753"/>
<feature type="compositionally biased region" description="Basic and acidic residues" evidence="1">
    <location>
        <begin position="50"/>
        <end position="61"/>
    </location>
</feature>
<evidence type="ECO:0000256" key="1">
    <source>
        <dbReference type="SAM" id="MobiDB-lite"/>
    </source>
</evidence>
<dbReference type="HOGENOM" id="CLU_2572768_0_0_0"/>
<reference evidence="2 3" key="1">
    <citation type="journal article" date="2009" name="PLoS ONE">
        <title>Complete genome sequence of the aerobic CO-oxidizing thermophile Thermomicrobium roseum.</title>
        <authorList>
            <person name="Wu D."/>
            <person name="Raymond J."/>
            <person name="Wu M."/>
            <person name="Chatterji S."/>
            <person name="Ren Q."/>
            <person name="Graham J.E."/>
            <person name="Bryant D.A."/>
            <person name="Robb F."/>
            <person name="Colman A."/>
            <person name="Tallon L.J."/>
            <person name="Badger J.H."/>
            <person name="Madupu R."/>
            <person name="Ward N.L."/>
            <person name="Eisen J.A."/>
        </authorList>
    </citation>
    <scope>NUCLEOTIDE SEQUENCE [LARGE SCALE GENOMIC DNA]</scope>
    <source>
        <strain evidence="3">ATCC 27502 / DSM 5159 / P-2</strain>
    </source>
</reference>
<dbReference type="KEGG" id="tro:trd_1753"/>
<dbReference type="Proteomes" id="UP000000447">
    <property type="component" value="Chromosome"/>
</dbReference>
<dbReference type="EMBL" id="CP001275">
    <property type="protein sequence ID" value="ACM05458.1"/>
    <property type="molecule type" value="Genomic_DNA"/>
</dbReference>
<keyword evidence="3" id="KW-1185">Reference proteome</keyword>
<feature type="region of interest" description="Disordered" evidence="1">
    <location>
        <begin position="22"/>
        <end position="61"/>
    </location>
</feature>
<name>B9L142_THERP</name>
<dbReference type="AlphaFoldDB" id="B9L142"/>
<protein>
    <submittedName>
        <fullName evidence="2">Uncharacterized protein</fullName>
    </submittedName>
</protein>
<accession>B9L142</accession>
<evidence type="ECO:0000313" key="2">
    <source>
        <dbReference type="EMBL" id="ACM05458.1"/>
    </source>
</evidence>
<gene>
    <name evidence="2" type="ordered locus">trd_1753</name>
</gene>
<evidence type="ECO:0000313" key="3">
    <source>
        <dbReference type="Proteomes" id="UP000000447"/>
    </source>
</evidence>
<organism evidence="2 3">
    <name type="scientific">Thermomicrobium roseum (strain ATCC 27502 / DSM 5159 / P-2)</name>
    <dbReference type="NCBI Taxonomy" id="309801"/>
    <lineage>
        <taxon>Bacteria</taxon>
        <taxon>Pseudomonadati</taxon>
        <taxon>Thermomicrobiota</taxon>
        <taxon>Thermomicrobia</taxon>
        <taxon>Thermomicrobiales</taxon>
        <taxon>Thermomicrobiaceae</taxon>
        <taxon>Thermomicrobium</taxon>
    </lineage>
</organism>